<sequence>MKPLSWLLVKKDWRGGDRMPRTGGVIIATNHLSWADPVLLAHFLYNHGRWPVVLAKSTLFKVPFLGHAVREMCAIPVDRGSDEAARSLRESAQRLRDGGAILFYPEGTCTRDPRLWPMVGKTGAARLALESGAPVIPVAHWGAQELLPYGDTWPRPLPRKTFRVMVGPPVDLSKYAGRAPHADVLRAATADIMAAITAQLAELRGEKAPAVPYDSTER</sequence>
<dbReference type="PANTHER" id="PTHR10434:SF55">
    <property type="entry name" value="POSSIBLE ACYLTRANSFERASE"/>
    <property type="match status" value="1"/>
</dbReference>
<dbReference type="Pfam" id="PF01553">
    <property type="entry name" value="Acyltransferase"/>
    <property type="match status" value="1"/>
</dbReference>
<evidence type="ECO:0000313" key="4">
    <source>
        <dbReference type="EMBL" id="GGP00841.1"/>
    </source>
</evidence>
<reference evidence="4" key="2">
    <citation type="submission" date="2020-09" db="EMBL/GenBank/DDBJ databases">
        <authorList>
            <person name="Sun Q."/>
            <person name="Zhou Y."/>
        </authorList>
    </citation>
    <scope>NUCLEOTIDE SEQUENCE</scope>
    <source>
        <strain evidence="4">CGMCC 4.7430</strain>
    </source>
</reference>
<feature type="domain" description="Phospholipid/glycerol acyltransferase" evidence="3">
    <location>
        <begin position="25"/>
        <end position="143"/>
    </location>
</feature>
<dbReference type="Proteomes" id="UP000660745">
    <property type="component" value="Unassembled WGS sequence"/>
</dbReference>
<keyword evidence="5" id="KW-1185">Reference proteome</keyword>
<dbReference type="GO" id="GO:0005886">
    <property type="term" value="C:plasma membrane"/>
    <property type="evidence" value="ECO:0007669"/>
    <property type="project" value="TreeGrafter"/>
</dbReference>
<gene>
    <name evidence="4" type="ORF">GCM10012278_02460</name>
</gene>
<evidence type="ECO:0000313" key="5">
    <source>
        <dbReference type="Proteomes" id="UP000660745"/>
    </source>
</evidence>
<proteinExistence type="predicted"/>
<evidence type="ECO:0000256" key="2">
    <source>
        <dbReference type="ARBA" id="ARBA00023315"/>
    </source>
</evidence>
<accession>A0A918E2P8</accession>
<dbReference type="AlphaFoldDB" id="A0A918E2P8"/>
<dbReference type="PANTHER" id="PTHR10434">
    <property type="entry name" value="1-ACYL-SN-GLYCEROL-3-PHOSPHATE ACYLTRANSFERASE"/>
    <property type="match status" value="1"/>
</dbReference>
<evidence type="ECO:0000256" key="1">
    <source>
        <dbReference type="ARBA" id="ARBA00022679"/>
    </source>
</evidence>
<name>A0A918E2P8_9ACTN</name>
<comment type="caution">
    <text evidence="4">The sequence shown here is derived from an EMBL/GenBank/DDBJ whole genome shotgun (WGS) entry which is preliminary data.</text>
</comment>
<dbReference type="SMART" id="SM00563">
    <property type="entry name" value="PlsC"/>
    <property type="match status" value="1"/>
</dbReference>
<dbReference type="GO" id="GO:0003841">
    <property type="term" value="F:1-acylglycerol-3-phosphate O-acyltransferase activity"/>
    <property type="evidence" value="ECO:0007669"/>
    <property type="project" value="TreeGrafter"/>
</dbReference>
<keyword evidence="2 4" id="KW-0012">Acyltransferase</keyword>
<dbReference type="SUPFAM" id="SSF69593">
    <property type="entry name" value="Glycerol-3-phosphate (1)-acyltransferase"/>
    <property type="match status" value="1"/>
</dbReference>
<dbReference type="EMBL" id="BMNK01000001">
    <property type="protein sequence ID" value="GGP00841.1"/>
    <property type="molecule type" value="Genomic_DNA"/>
</dbReference>
<protein>
    <submittedName>
        <fullName evidence="4">1-acyl-sn-glycerol-3-phosphate acyltransferase</fullName>
    </submittedName>
</protein>
<keyword evidence="1" id="KW-0808">Transferase</keyword>
<dbReference type="InterPro" id="IPR002123">
    <property type="entry name" value="Plipid/glycerol_acylTrfase"/>
</dbReference>
<evidence type="ECO:0000259" key="3">
    <source>
        <dbReference type="SMART" id="SM00563"/>
    </source>
</evidence>
<dbReference type="CDD" id="cd07989">
    <property type="entry name" value="LPLAT_AGPAT-like"/>
    <property type="match status" value="1"/>
</dbReference>
<organism evidence="4 5">
    <name type="scientific">Nonomuraea glycinis</name>
    <dbReference type="NCBI Taxonomy" id="2047744"/>
    <lineage>
        <taxon>Bacteria</taxon>
        <taxon>Bacillati</taxon>
        <taxon>Actinomycetota</taxon>
        <taxon>Actinomycetes</taxon>
        <taxon>Streptosporangiales</taxon>
        <taxon>Streptosporangiaceae</taxon>
        <taxon>Nonomuraea</taxon>
    </lineage>
</organism>
<dbReference type="GO" id="GO:0006654">
    <property type="term" value="P:phosphatidic acid biosynthetic process"/>
    <property type="evidence" value="ECO:0007669"/>
    <property type="project" value="TreeGrafter"/>
</dbReference>
<reference evidence="4" key="1">
    <citation type="journal article" date="2014" name="Int. J. Syst. Evol. Microbiol.">
        <title>Complete genome sequence of Corynebacterium casei LMG S-19264T (=DSM 44701T), isolated from a smear-ripened cheese.</title>
        <authorList>
            <consortium name="US DOE Joint Genome Institute (JGI-PGF)"/>
            <person name="Walter F."/>
            <person name="Albersmeier A."/>
            <person name="Kalinowski J."/>
            <person name="Ruckert C."/>
        </authorList>
    </citation>
    <scope>NUCLEOTIDE SEQUENCE</scope>
    <source>
        <strain evidence="4">CGMCC 4.7430</strain>
    </source>
</reference>